<keyword evidence="3" id="KW-1185">Reference proteome</keyword>
<feature type="compositionally biased region" description="Basic residues" evidence="1">
    <location>
        <begin position="1"/>
        <end position="18"/>
    </location>
</feature>
<dbReference type="GO" id="GO:0003677">
    <property type="term" value="F:DNA binding"/>
    <property type="evidence" value="ECO:0007669"/>
    <property type="project" value="InterPro"/>
</dbReference>
<evidence type="ECO:0008006" key="4">
    <source>
        <dbReference type="Google" id="ProtNLM"/>
    </source>
</evidence>
<evidence type="ECO:0000313" key="3">
    <source>
        <dbReference type="Proteomes" id="UP000694552"/>
    </source>
</evidence>
<accession>A0A8C8ADZ7</accession>
<sequence>MVRTKQPAHKSKGGKVPRKQLATKATRKSTSAMGGMKKPPAGTGKGSY</sequence>
<proteinExistence type="predicted"/>
<dbReference type="AlphaFoldDB" id="A0A8C8ADZ7"/>
<evidence type="ECO:0000313" key="2">
    <source>
        <dbReference type="Ensembl" id="ENSOSUP00000004140.1"/>
    </source>
</evidence>
<name>A0A8C8ADZ7_9STRI</name>
<dbReference type="PRINTS" id="PR00622">
    <property type="entry name" value="HISTONEH3"/>
</dbReference>
<feature type="region of interest" description="Disordered" evidence="1">
    <location>
        <begin position="1"/>
        <end position="48"/>
    </location>
</feature>
<reference evidence="2" key="1">
    <citation type="submission" date="2025-08" db="UniProtKB">
        <authorList>
            <consortium name="Ensembl"/>
        </authorList>
    </citation>
    <scope>IDENTIFICATION</scope>
</reference>
<reference evidence="2" key="2">
    <citation type="submission" date="2025-09" db="UniProtKB">
        <authorList>
            <consortium name="Ensembl"/>
        </authorList>
    </citation>
    <scope>IDENTIFICATION</scope>
</reference>
<dbReference type="Ensembl" id="ENSOSUT00000004278.1">
    <property type="protein sequence ID" value="ENSOSUP00000004140.1"/>
    <property type="gene ID" value="ENSOSUG00000003044.1"/>
</dbReference>
<dbReference type="GO" id="GO:0030527">
    <property type="term" value="F:structural constituent of chromatin"/>
    <property type="evidence" value="ECO:0007669"/>
    <property type="project" value="InterPro"/>
</dbReference>
<dbReference type="Proteomes" id="UP000694552">
    <property type="component" value="Unplaced"/>
</dbReference>
<dbReference type="GO" id="GO:0000786">
    <property type="term" value="C:nucleosome"/>
    <property type="evidence" value="ECO:0007669"/>
    <property type="project" value="InterPro"/>
</dbReference>
<organism evidence="2 3">
    <name type="scientific">Otus sunia</name>
    <name type="common">Oriental scops-owl</name>
    <dbReference type="NCBI Taxonomy" id="257818"/>
    <lineage>
        <taxon>Eukaryota</taxon>
        <taxon>Metazoa</taxon>
        <taxon>Chordata</taxon>
        <taxon>Craniata</taxon>
        <taxon>Vertebrata</taxon>
        <taxon>Euteleostomi</taxon>
        <taxon>Archelosauria</taxon>
        <taxon>Archosauria</taxon>
        <taxon>Dinosauria</taxon>
        <taxon>Saurischia</taxon>
        <taxon>Theropoda</taxon>
        <taxon>Coelurosauria</taxon>
        <taxon>Aves</taxon>
        <taxon>Neognathae</taxon>
        <taxon>Neoaves</taxon>
        <taxon>Telluraves</taxon>
        <taxon>Strigiformes</taxon>
        <taxon>Strigidae</taxon>
        <taxon>Otus</taxon>
    </lineage>
</organism>
<dbReference type="InterPro" id="IPR000164">
    <property type="entry name" value="Histone_H3/CENP-A"/>
</dbReference>
<protein>
    <recommendedName>
        <fullName evidence="4">Histone H3</fullName>
    </recommendedName>
</protein>
<evidence type="ECO:0000256" key="1">
    <source>
        <dbReference type="SAM" id="MobiDB-lite"/>
    </source>
</evidence>